<comment type="caution">
    <text evidence="1">The sequence shown here is derived from an EMBL/GenBank/DDBJ whole genome shotgun (WGS) entry which is preliminary data.</text>
</comment>
<dbReference type="SUPFAM" id="SSF109604">
    <property type="entry name" value="HD-domain/PDEase-like"/>
    <property type="match status" value="1"/>
</dbReference>
<dbReference type="Proteomes" id="UP001470230">
    <property type="component" value="Unassembled WGS sequence"/>
</dbReference>
<reference evidence="1 2" key="1">
    <citation type="submission" date="2024-04" db="EMBL/GenBank/DDBJ databases">
        <title>Tritrichomonas musculus Genome.</title>
        <authorList>
            <person name="Alves-Ferreira E."/>
            <person name="Grigg M."/>
            <person name="Lorenzi H."/>
            <person name="Galac M."/>
        </authorList>
    </citation>
    <scope>NUCLEOTIDE SEQUENCE [LARGE SCALE GENOMIC DNA]</scope>
    <source>
        <strain evidence="1 2">EAF2021</strain>
    </source>
</reference>
<gene>
    <name evidence="1" type="ORF">M9Y10_019024</name>
</gene>
<dbReference type="EMBL" id="JAPFFF010000027">
    <property type="protein sequence ID" value="KAK8847973.1"/>
    <property type="molecule type" value="Genomic_DNA"/>
</dbReference>
<evidence type="ECO:0000313" key="1">
    <source>
        <dbReference type="EMBL" id="KAK8847973.1"/>
    </source>
</evidence>
<sequence length="204" mass="23485">MQVYWKGEFEIIKSSHISKITPEELDEQKKSSDLDFERFIPRIVSFNPGYFLAFHGIGHSVRTAVMAYLCSIEYFHNFNEFKNFSSKTLLCCLSASLLHDTGRCLGGDGCDIFGETSAFIAGDILSEVGSFSKEEIEWIKEVIVIESNTKIFLKENGNVLNDKQIIACIMGDSDSYEFERFKRCDINYTCVKKTWNFNKRWKIT</sequence>
<dbReference type="Gene3D" id="1.10.3210.10">
    <property type="entry name" value="Hypothetical protein af1432"/>
    <property type="match status" value="1"/>
</dbReference>
<organism evidence="1 2">
    <name type="scientific">Tritrichomonas musculus</name>
    <dbReference type="NCBI Taxonomy" id="1915356"/>
    <lineage>
        <taxon>Eukaryota</taxon>
        <taxon>Metamonada</taxon>
        <taxon>Parabasalia</taxon>
        <taxon>Tritrichomonadida</taxon>
        <taxon>Tritrichomonadidae</taxon>
        <taxon>Tritrichomonas</taxon>
    </lineage>
</organism>
<protein>
    <recommendedName>
        <fullName evidence="3">HD domain-containing protein</fullName>
    </recommendedName>
</protein>
<proteinExistence type="predicted"/>
<evidence type="ECO:0008006" key="3">
    <source>
        <dbReference type="Google" id="ProtNLM"/>
    </source>
</evidence>
<accession>A0ABR2HIF3</accession>
<keyword evidence="2" id="KW-1185">Reference proteome</keyword>
<evidence type="ECO:0000313" key="2">
    <source>
        <dbReference type="Proteomes" id="UP001470230"/>
    </source>
</evidence>
<name>A0ABR2HIF3_9EUKA</name>